<organism evidence="2 3">
    <name type="scientific">Reichenbachiella faecimaris</name>
    <dbReference type="NCBI Taxonomy" id="692418"/>
    <lineage>
        <taxon>Bacteria</taxon>
        <taxon>Pseudomonadati</taxon>
        <taxon>Bacteroidota</taxon>
        <taxon>Cytophagia</taxon>
        <taxon>Cytophagales</taxon>
        <taxon>Reichenbachiellaceae</taxon>
        <taxon>Reichenbachiella</taxon>
    </lineage>
</organism>
<dbReference type="Gene3D" id="1.25.40.10">
    <property type="entry name" value="Tetratricopeptide repeat domain"/>
    <property type="match status" value="1"/>
</dbReference>
<gene>
    <name evidence="2" type="ORF">SAMN04488029_2643</name>
</gene>
<dbReference type="STRING" id="692418.SAMN04488029_2643"/>
<protein>
    <submittedName>
        <fullName evidence="2">Outer membrane protein, YaiO family</fullName>
    </submittedName>
</protein>
<dbReference type="EMBL" id="FWYF01000003">
    <property type="protein sequence ID" value="SMD35986.1"/>
    <property type="molecule type" value="Genomic_DNA"/>
</dbReference>
<dbReference type="NCBIfam" id="TIGR04390">
    <property type="entry name" value="OMP_YaiO_dom"/>
    <property type="match status" value="1"/>
</dbReference>
<name>A0A1W2GI76_REIFA</name>
<dbReference type="AlphaFoldDB" id="A0A1W2GI76"/>
<evidence type="ECO:0000313" key="2">
    <source>
        <dbReference type="EMBL" id="SMD35986.1"/>
    </source>
</evidence>
<evidence type="ECO:0000313" key="3">
    <source>
        <dbReference type="Proteomes" id="UP000192472"/>
    </source>
</evidence>
<dbReference type="InterPro" id="IPR011990">
    <property type="entry name" value="TPR-like_helical_dom_sf"/>
</dbReference>
<keyword evidence="3" id="KW-1185">Reference proteome</keyword>
<accession>A0A1W2GI76</accession>
<dbReference type="Proteomes" id="UP000192472">
    <property type="component" value="Unassembled WGS sequence"/>
</dbReference>
<dbReference type="OrthoDB" id="742239at2"/>
<feature type="domain" description="YaiO beta-barrel" evidence="1">
    <location>
        <begin position="177"/>
        <end position="338"/>
    </location>
</feature>
<dbReference type="RefSeq" id="WP_084373314.1">
    <property type="nucleotide sequence ID" value="NZ_FWYF01000003.1"/>
</dbReference>
<dbReference type="SUPFAM" id="SSF48452">
    <property type="entry name" value="TPR-like"/>
    <property type="match status" value="1"/>
</dbReference>
<dbReference type="Pfam" id="PF19413">
    <property type="entry name" value="YaiO"/>
    <property type="match status" value="1"/>
</dbReference>
<sequence>MKILLSIIITISWITPSFSQTYSKFTAEIKALASSKRYASADSVISVALEYFPKDHDLTCQKARAAAWSGDLAKADSIVNEVLDYYSQDLEAYKIKAAIYYWSENPGKLLNLMDEITETYSGDLDFKYYKAYAYYDLGLVNKSLTQIEDILTKDPTHTQTRQLKKNIEANHFKFAEAEVAYSQFSAALSPWQQIRLGYGAQKKLSWNVHATAVQRFKRRGLNLEFEAYPRLSSRTYFFVIASYSNSSFMSTYTTGLELFQNLGSIEVSVGSKKYQFKTSDFFLHTASIGFYNKKYTLLYQVYLSSTQGLVNDTHALQGRIYLKGQRSYLQSRLTLGSSTPEYLNSNGGVMVLQNQSITVKYSTQLKESTFLQISMGLRKEEYGELMFRNRSEIQIGLKRLLF</sequence>
<dbReference type="InterPro" id="IPR030887">
    <property type="entry name" value="Beta-barrel_YaiO"/>
</dbReference>
<evidence type="ECO:0000259" key="1">
    <source>
        <dbReference type="Pfam" id="PF19413"/>
    </source>
</evidence>
<reference evidence="2 3" key="1">
    <citation type="submission" date="2017-04" db="EMBL/GenBank/DDBJ databases">
        <authorList>
            <person name="Afonso C.L."/>
            <person name="Miller P.J."/>
            <person name="Scott M.A."/>
            <person name="Spackman E."/>
            <person name="Goraichik I."/>
            <person name="Dimitrov K.M."/>
            <person name="Suarez D.L."/>
            <person name="Swayne D.E."/>
        </authorList>
    </citation>
    <scope>NUCLEOTIDE SEQUENCE [LARGE SCALE GENOMIC DNA]</scope>
    <source>
        <strain evidence="2 3">DSM 26133</strain>
    </source>
</reference>
<proteinExistence type="predicted"/>